<dbReference type="OrthoDB" id="134501at2"/>
<dbReference type="InterPro" id="IPR001680">
    <property type="entry name" value="WD40_rpt"/>
</dbReference>
<protein>
    <recommendedName>
        <fullName evidence="3">Novel STAND NTPase 1 domain-containing protein</fullName>
    </recommendedName>
</protein>
<dbReference type="Gene3D" id="2.130.10.10">
    <property type="entry name" value="YVTN repeat-like/Quinoprotein amine dehydrogenase"/>
    <property type="match status" value="2"/>
</dbReference>
<comment type="caution">
    <text evidence="4">The sequence shown here is derived from an EMBL/GenBank/DDBJ whole genome shotgun (WGS) entry which is preliminary data.</text>
</comment>
<accession>A0A0J7ZFF7</accession>
<keyword evidence="1" id="KW-0853">WD repeat</keyword>
<evidence type="ECO:0000259" key="3">
    <source>
        <dbReference type="Pfam" id="PF20703"/>
    </source>
</evidence>
<dbReference type="Proteomes" id="UP000037432">
    <property type="component" value="Unassembled WGS sequence"/>
</dbReference>
<dbReference type="RefSeq" id="WP_048581884.1">
    <property type="nucleotide sequence ID" value="NZ_LFNT01000015.1"/>
</dbReference>
<gene>
    <name evidence="4" type="ORF">ACM01_16020</name>
</gene>
<evidence type="ECO:0000256" key="2">
    <source>
        <dbReference type="SAM" id="MobiDB-lite"/>
    </source>
</evidence>
<dbReference type="InterPro" id="IPR011047">
    <property type="entry name" value="Quinoprotein_ADH-like_sf"/>
</dbReference>
<dbReference type="InterPro" id="IPR015943">
    <property type="entry name" value="WD40/YVTN_repeat-like_dom_sf"/>
</dbReference>
<dbReference type="EMBL" id="LFNT01000015">
    <property type="protein sequence ID" value="KMS74117.1"/>
    <property type="molecule type" value="Genomic_DNA"/>
</dbReference>
<dbReference type="PROSITE" id="PS50082">
    <property type="entry name" value="WD_REPEATS_2"/>
    <property type="match status" value="1"/>
</dbReference>
<dbReference type="PATRIC" id="fig|1938.3.peg.9873"/>
<dbReference type="InterPro" id="IPR049052">
    <property type="entry name" value="nSTAND1"/>
</dbReference>
<feature type="domain" description="Novel STAND NTPase 1" evidence="3">
    <location>
        <begin position="205"/>
        <end position="601"/>
    </location>
</feature>
<proteinExistence type="predicted"/>
<evidence type="ECO:0000313" key="5">
    <source>
        <dbReference type="Proteomes" id="UP000037432"/>
    </source>
</evidence>
<name>A0A0J7ZFF7_STRVR</name>
<dbReference type="Pfam" id="PF20703">
    <property type="entry name" value="nSTAND1"/>
    <property type="match status" value="1"/>
</dbReference>
<dbReference type="InterPro" id="IPR009003">
    <property type="entry name" value="Peptidase_S1_PA"/>
</dbReference>
<evidence type="ECO:0000313" key="4">
    <source>
        <dbReference type="EMBL" id="KMS74117.1"/>
    </source>
</evidence>
<dbReference type="SUPFAM" id="SSF50956">
    <property type="entry name" value="Thermostable phytase (3-phytase)"/>
    <property type="match status" value="1"/>
</dbReference>
<dbReference type="SUPFAM" id="SSF50998">
    <property type="entry name" value="Quinoprotein alcohol dehydrogenase-like"/>
    <property type="match status" value="1"/>
</dbReference>
<dbReference type="Gene3D" id="2.40.10.120">
    <property type="match status" value="1"/>
</dbReference>
<dbReference type="SUPFAM" id="SSF52540">
    <property type="entry name" value="P-loop containing nucleoside triphosphate hydrolases"/>
    <property type="match status" value="1"/>
</dbReference>
<dbReference type="Pfam" id="PF13365">
    <property type="entry name" value="Trypsin_2"/>
    <property type="match status" value="1"/>
</dbReference>
<feature type="region of interest" description="Disordered" evidence="2">
    <location>
        <begin position="975"/>
        <end position="994"/>
    </location>
</feature>
<dbReference type="SUPFAM" id="SSF50494">
    <property type="entry name" value="Trypsin-like serine proteases"/>
    <property type="match status" value="1"/>
</dbReference>
<dbReference type="InterPro" id="IPR027417">
    <property type="entry name" value="P-loop_NTPase"/>
</dbReference>
<organism evidence="4 5">
    <name type="scientific">Streptomyces viridochromogenes</name>
    <dbReference type="NCBI Taxonomy" id="1938"/>
    <lineage>
        <taxon>Bacteria</taxon>
        <taxon>Bacillati</taxon>
        <taxon>Actinomycetota</taxon>
        <taxon>Actinomycetes</taxon>
        <taxon>Kitasatosporales</taxon>
        <taxon>Streptomycetaceae</taxon>
        <taxon>Streptomyces</taxon>
    </lineage>
</organism>
<feature type="repeat" description="WD" evidence="1">
    <location>
        <begin position="1280"/>
        <end position="1312"/>
    </location>
</feature>
<sequence length="1423" mass="152309">MAALQGSDDLRVSQVRIRSAAGGVVGAGFLIGADVVCTCAHVVARALDLSDATEEAPSQPVDLDFPLVDGSPHAQATVVSWRRGGADVALLKLDAGVEGARPAPLVDGAGVRGHRFRVFGYPAGADHGIWVSGMLRAGQGSGWVQMEAQAPGPRIPGGFSGGPVWDDVQGGVVGMTVAAHEGESTAYLLPSHALVDDEVLESRCPFKGLAVFTEDDAEFFHGRDGDTVRVHAAVRRGLVTLVAGPSGCGKSSLLRAGVLPLLQAEGMSVSELRPVLGVRPSGVLARALIGALEPGLGEFERLAKAEELAGLLETGGDGSAELRRRVVARGESGGHVVFVDQLEEYADADPDAARDLFVLLTDLAGKDGEAVLRVVATTRPDSLDVLVTADTSDLVSDAVQFLAPLAADDLERAVTEPVDAVAGVWFEPGLPERIVADAGDEPGRMPLVQFALTELWQRRDRSMLTHAAYDDLGGVAGALVTYADETLAGLTTAQRECARRLFVQLARPVEDDTFHRRPTRTADLAPELLDLARKLAPSKLVVLSRAPGGGEQEETVDLAHEALTQLWPTLRQWLVDSRDFRAWQEQLRADLYRWQTQVRKTDRLLSGTDLAEAERSLARHSDDISADERGYILLSRRHSRRGARVKQAAIAALAVLTVLAVLLGLSTWTSLKRTEEQLRTQAADLLAKRAEARPASDPTTAMQLALAAWNTKQTTKTRQALLSQYARGQYLVGSYPSVWRGQVTGMDATADGQTLVVRSKRGSAERETITVVTGAVQGKPKARELGGVPEGNLVTAVSPDGRFFAATAGGGVRLWRLSEPEHPDVLGLGDYDVPEEFRVTLDFSSDGKRLLLTMQDDSQGYNCDPGSCVPALAAAWQVPSGVRIAVSDRIVPETGLQDAAFTSDADTVVTITSTKGGDRYRIELRDLTTGRPRYTSTTAEDVIPLLRAGGEILYTSLLSQASTILTHSQSLGRTAGRKTALPTEGSFPDATSRYGMDLGPNADDAENGNYDEPTLTDIRTGRVYRTRIPTSVNRADSDYADYAGFAAVPSARGGLTVLVPIGTALLAVRAEEVGNKGLRTDGSRGYAMSPDGRFVAGFMGGHLEVVDASRTRLQSVKLPTTRDYIYWGANWTADSQRIVLWDENGTLYRSYSVRDLTDSVPLDDVVPKGKQVANVAALQASEIAVLTKEGTLLRVDAADGAALSQPVLVRPQPNPADDPEGFQERNQLVARPGHPGQLAVVTNRGALRGEVLLWDARKGRRIAMLSGPDITVQPFQVNGSLAFDADGSHLAVQSADGQVRVWDVDHRKQLARSAPSSDSDWVVGFGPGDSIVTYLGDKEQKEIQIYDVMGDGASTTFVVVADSDTSTLLHGPRLTMDTGTIRQTFDLNPNTQFRTLCAAVGRDYTSAERRLLPEGTPAEPPCD</sequence>
<dbReference type="Pfam" id="PF00400">
    <property type="entry name" value="WD40"/>
    <property type="match status" value="1"/>
</dbReference>
<reference evidence="4 5" key="1">
    <citation type="submission" date="2015-06" db="EMBL/GenBank/DDBJ databases">
        <authorList>
            <person name="Ju K.-S."/>
            <person name="Doroghazi J.R."/>
            <person name="Metcalf W.W."/>
        </authorList>
    </citation>
    <scope>NUCLEOTIDE SEQUENCE [LARGE SCALE GENOMIC DNA]</scope>
    <source>
        <strain evidence="4 5">NRRL 3414</strain>
    </source>
</reference>
<evidence type="ECO:0000256" key="1">
    <source>
        <dbReference type="PROSITE-ProRule" id="PRU00221"/>
    </source>
</evidence>